<dbReference type="GO" id="GO:0003676">
    <property type="term" value="F:nucleic acid binding"/>
    <property type="evidence" value="ECO:0007669"/>
    <property type="project" value="InterPro"/>
</dbReference>
<organism evidence="2 3">
    <name type="scientific">Plakobranchus ocellatus</name>
    <dbReference type="NCBI Taxonomy" id="259542"/>
    <lineage>
        <taxon>Eukaryota</taxon>
        <taxon>Metazoa</taxon>
        <taxon>Spiralia</taxon>
        <taxon>Lophotrochozoa</taxon>
        <taxon>Mollusca</taxon>
        <taxon>Gastropoda</taxon>
        <taxon>Heterobranchia</taxon>
        <taxon>Euthyneura</taxon>
        <taxon>Panpulmonata</taxon>
        <taxon>Sacoglossa</taxon>
        <taxon>Placobranchoidea</taxon>
        <taxon>Plakobranchidae</taxon>
        <taxon>Plakobranchus</taxon>
    </lineage>
</organism>
<feature type="domain" description="Integrase catalytic" evidence="1">
    <location>
        <begin position="1"/>
        <end position="83"/>
    </location>
</feature>
<dbReference type="PROSITE" id="PS50994">
    <property type="entry name" value="INTEGRASE"/>
    <property type="match status" value="1"/>
</dbReference>
<evidence type="ECO:0000259" key="1">
    <source>
        <dbReference type="PROSITE" id="PS50994"/>
    </source>
</evidence>
<dbReference type="InterPro" id="IPR001584">
    <property type="entry name" value="Integrase_cat-core"/>
</dbReference>
<dbReference type="GO" id="GO:0015074">
    <property type="term" value="P:DNA integration"/>
    <property type="evidence" value="ECO:0007669"/>
    <property type="project" value="InterPro"/>
</dbReference>
<dbReference type="InterPro" id="IPR050951">
    <property type="entry name" value="Retrovirus_Pol_polyprotein"/>
</dbReference>
<dbReference type="Pfam" id="PF13683">
    <property type="entry name" value="rve_3"/>
    <property type="match status" value="1"/>
</dbReference>
<dbReference type="PANTHER" id="PTHR37984">
    <property type="entry name" value="PROTEIN CBG26694"/>
    <property type="match status" value="1"/>
</dbReference>
<dbReference type="Proteomes" id="UP000735302">
    <property type="component" value="Unassembled WGS sequence"/>
</dbReference>
<comment type="caution">
    <text evidence="2">The sequence shown here is derived from an EMBL/GenBank/DDBJ whole genome shotgun (WGS) entry which is preliminary data.</text>
</comment>
<proteinExistence type="predicted"/>
<dbReference type="SUPFAM" id="SSF56672">
    <property type="entry name" value="DNA/RNA polymerases"/>
    <property type="match status" value="1"/>
</dbReference>
<sequence length="401" mass="44895">MSNLLAEFNSLCNIKHFVSTPYHPQTNGIVERFHSTLKSMIRKLSHESPTEWNRFVPAALFAYSNQVHSSTGFFPFFLLFGRAPRGPMQILSDVFLNKDLSGETAFQHHYVIDLHNRIRKGWRLAQDSVRDSVDESRLRHEPKSKLKHFVPGDEVLVLLPTSDNNLVLSYKGPYRVVEKRTSVVYLVNLSDRKCTFHVNLLRKYKRSIYASPSPSDDLDKVDNACSNQAFAGATSLCDPSVFPFSSLSTVESSLNLDSVVVKELDPNHDSNLKFCETICFAEPTAYVSAISEEDGCEIGSLVTTPPLATESGTVVIDPSLSSSQVQDVKELLIEFQDILTSVPGYTNTLCHEIRLTTDAIIQVKPYPLPFAAQEFVTQEVNDLLSLGVIEPSDSPFVFLLW</sequence>
<gene>
    <name evidence="2" type="ORF">PoB_001903200</name>
</gene>
<dbReference type="Gene3D" id="3.10.10.10">
    <property type="entry name" value="HIV Type 1 Reverse Transcriptase, subunit A, domain 1"/>
    <property type="match status" value="1"/>
</dbReference>
<evidence type="ECO:0000313" key="2">
    <source>
        <dbReference type="EMBL" id="GFN92526.1"/>
    </source>
</evidence>
<protein>
    <submittedName>
        <fullName evidence="2">Pol polyprotein</fullName>
    </submittedName>
</protein>
<keyword evidence="3" id="KW-1185">Reference proteome</keyword>
<reference evidence="2 3" key="1">
    <citation type="journal article" date="2021" name="Elife">
        <title>Chloroplast acquisition without the gene transfer in kleptoplastic sea slugs, Plakobranchus ocellatus.</title>
        <authorList>
            <person name="Maeda T."/>
            <person name="Takahashi S."/>
            <person name="Yoshida T."/>
            <person name="Shimamura S."/>
            <person name="Takaki Y."/>
            <person name="Nagai Y."/>
            <person name="Toyoda A."/>
            <person name="Suzuki Y."/>
            <person name="Arimoto A."/>
            <person name="Ishii H."/>
            <person name="Satoh N."/>
            <person name="Nishiyama T."/>
            <person name="Hasebe M."/>
            <person name="Maruyama T."/>
            <person name="Minagawa J."/>
            <person name="Obokata J."/>
            <person name="Shigenobu S."/>
        </authorList>
    </citation>
    <scope>NUCLEOTIDE SEQUENCE [LARGE SCALE GENOMIC DNA]</scope>
</reference>
<dbReference type="SUPFAM" id="SSF53098">
    <property type="entry name" value="Ribonuclease H-like"/>
    <property type="match status" value="1"/>
</dbReference>
<dbReference type="AlphaFoldDB" id="A0AAV3ZDD5"/>
<dbReference type="InterPro" id="IPR043502">
    <property type="entry name" value="DNA/RNA_pol_sf"/>
</dbReference>
<dbReference type="EMBL" id="BLXT01002256">
    <property type="protein sequence ID" value="GFN92526.1"/>
    <property type="molecule type" value="Genomic_DNA"/>
</dbReference>
<dbReference type="PANTHER" id="PTHR37984:SF15">
    <property type="entry name" value="INTEGRASE CATALYTIC DOMAIN-CONTAINING PROTEIN"/>
    <property type="match status" value="1"/>
</dbReference>
<evidence type="ECO:0000313" key="3">
    <source>
        <dbReference type="Proteomes" id="UP000735302"/>
    </source>
</evidence>
<accession>A0AAV3ZDD5</accession>
<name>A0AAV3ZDD5_9GAST</name>
<dbReference type="Gene3D" id="3.30.420.10">
    <property type="entry name" value="Ribonuclease H-like superfamily/Ribonuclease H"/>
    <property type="match status" value="1"/>
</dbReference>
<dbReference type="InterPro" id="IPR036397">
    <property type="entry name" value="RNaseH_sf"/>
</dbReference>
<dbReference type="InterPro" id="IPR012337">
    <property type="entry name" value="RNaseH-like_sf"/>
</dbReference>